<dbReference type="InterPro" id="IPR017871">
    <property type="entry name" value="ABC_transporter-like_CS"/>
</dbReference>
<dbReference type="InterPro" id="IPR003439">
    <property type="entry name" value="ABC_transporter-like_ATP-bd"/>
</dbReference>
<dbReference type="Proteomes" id="UP001229251">
    <property type="component" value="Unassembled WGS sequence"/>
</dbReference>
<keyword evidence="4 9" id="KW-0812">Transmembrane</keyword>
<feature type="domain" description="ABC transmembrane type-1" evidence="11">
    <location>
        <begin position="18"/>
        <end position="301"/>
    </location>
</feature>
<keyword evidence="6 12" id="KW-0067">ATP-binding</keyword>
<dbReference type="InterPro" id="IPR027417">
    <property type="entry name" value="P-loop_NTPase"/>
</dbReference>
<proteinExistence type="predicted"/>
<feature type="transmembrane region" description="Helical" evidence="9">
    <location>
        <begin position="241"/>
        <end position="260"/>
    </location>
</feature>
<dbReference type="PANTHER" id="PTHR43394">
    <property type="entry name" value="ATP-DEPENDENT PERMEASE MDL1, MITOCHONDRIAL"/>
    <property type="match status" value="1"/>
</dbReference>
<evidence type="ECO:0000256" key="8">
    <source>
        <dbReference type="ARBA" id="ARBA00023136"/>
    </source>
</evidence>
<dbReference type="EMBL" id="JASOOE010000019">
    <property type="protein sequence ID" value="MDK7187991.1"/>
    <property type="molecule type" value="Genomic_DNA"/>
</dbReference>
<dbReference type="InterPro" id="IPR039421">
    <property type="entry name" value="Type_1_exporter"/>
</dbReference>
<dbReference type="GO" id="GO:0016887">
    <property type="term" value="F:ATP hydrolysis activity"/>
    <property type="evidence" value="ECO:0007669"/>
    <property type="project" value="InterPro"/>
</dbReference>
<dbReference type="RefSeq" id="WP_285066424.1">
    <property type="nucleotide sequence ID" value="NZ_JASOOE010000019.1"/>
</dbReference>
<dbReference type="InterPro" id="IPR036640">
    <property type="entry name" value="ABC1_TM_sf"/>
</dbReference>
<dbReference type="GO" id="GO:0005886">
    <property type="term" value="C:plasma membrane"/>
    <property type="evidence" value="ECO:0007669"/>
    <property type="project" value="UniProtKB-SubCell"/>
</dbReference>
<dbReference type="FunFam" id="3.40.50.300:FF:000221">
    <property type="entry name" value="Multidrug ABC transporter ATP-binding protein"/>
    <property type="match status" value="1"/>
</dbReference>
<name>A0AAJ1Q7J3_9LACT</name>
<sequence>MFSLYLETIRKHSKKFSIACVAIIITAIAELAPTYIIQLFIDKMVAGGLTQKIGFAFLFALFMAAAIAYIGNAVLMYLVFGESFSLIHHIRIKIFKRLLAMRSSFYEQFRSGDLMTRMTEDIPTIGYVMAWFFMAVVLDGVTIITLMVLMIGFISWKLTLLSLIPLLIYGVIMYFLTSKVEKSYETMRESVTHLNDQVLEVVEGVRVIRTTSKAEEELFHFKEKTAAVNQSNNAYIKITGLYNQAASLFSAIAMVIGMGYGAQLLQRGEVTLGMLVSFQLYLTMLNYSIWDIASIFSDIQQGRVAYRKIRELEETQDHLSKSGSLKLDHIHSIEWQNYGFKYPLQSQPSLRDIQVTLKEGETLGIVGKTGSGKTTLIRQLLRQWPVGNQGRLLINGQAIEDYDLQSLSQQFAYVPQEHFLFSQSVKENILFSNPTATEQDLGQVLQAADLAKDIDQLSQGLETLVGEKGVALSGGQKQRLAIARALIAKAPILILDDALSAVDANTERTIINHIHELRSGQTNLIVTHRLSAVQAADYIIVLDQGRIIQEGTPIELQNQPGWYADQYHLQQMGGKVNEGI</sequence>
<feature type="domain" description="ABC transporter" evidence="10">
    <location>
        <begin position="325"/>
        <end position="569"/>
    </location>
</feature>
<evidence type="ECO:0000256" key="5">
    <source>
        <dbReference type="ARBA" id="ARBA00022741"/>
    </source>
</evidence>
<dbReference type="GO" id="GO:0005524">
    <property type="term" value="F:ATP binding"/>
    <property type="evidence" value="ECO:0007669"/>
    <property type="project" value="UniProtKB-KW"/>
</dbReference>
<keyword evidence="3" id="KW-1003">Cell membrane</keyword>
<evidence type="ECO:0000259" key="10">
    <source>
        <dbReference type="PROSITE" id="PS50893"/>
    </source>
</evidence>
<keyword evidence="2" id="KW-0813">Transport</keyword>
<accession>A0AAJ1Q7J3</accession>
<dbReference type="InterPro" id="IPR011527">
    <property type="entry name" value="ABC1_TM_dom"/>
</dbReference>
<dbReference type="SUPFAM" id="SSF90123">
    <property type="entry name" value="ABC transporter transmembrane region"/>
    <property type="match status" value="1"/>
</dbReference>
<dbReference type="PROSITE" id="PS50929">
    <property type="entry name" value="ABC_TM1F"/>
    <property type="match status" value="1"/>
</dbReference>
<evidence type="ECO:0000256" key="9">
    <source>
        <dbReference type="SAM" id="Phobius"/>
    </source>
</evidence>
<evidence type="ECO:0000256" key="1">
    <source>
        <dbReference type="ARBA" id="ARBA00004651"/>
    </source>
</evidence>
<dbReference type="Pfam" id="PF00005">
    <property type="entry name" value="ABC_tran"/>
    <property type="match status" value="1"/>
</dbReference>
<dbReference type="GO" id="GO:0015421">
    <property type="term" value="F:ABC-type oligopeptide transporter activity"/>
    <property type="evidence" value="ECO:0007669"/>
    <property type="project" value="TreeGrafter"/>
</dbReference>
<comment type="caution">
    <text evidence="12">The sequence shown here is derived from an EMBL/GenBank/DDBJ whole genome shotgun (WGS) entry which is preliminary data.</text>
</comment>
<reference evidence="12" key="1">
    <citation type="submission" date="2023-05" db="EMBL/GenBank/DDBJ databases">
        <title>Cataloging the Phylogenetic Diversity of Human Bladder Bacteria.</title>
        <authorList>
            <person name="Du J."/>
        </authorList>
    </citation>
    <scope>NUCLEOTIDE SEQUENCE</scope>
    <source>
        <strain evidence="12">UMB1231</strain>
    </source>
</reference>
<dbReference type="SUPFAM" id="SSF52540">
    <property type="entry name" value="P-loop containing nucleoside triphosphate hydrolases"/>
    <property type="match status" value="1"/>
</dbReference>
<feature type="transmembrane region" description="Helical" evidence="9">
    <location>
        <begin position="125"/>
        <end position="151"/>
    </location>
</feature>
<feature type="transmembrane region" description="Helical" evidence="9">
    <location>
        <begin position="16"/>
        <end position="41"/>
    </location>
</feature>
<feature type="transmembrane region" description="Helical" evidence="9">
    <location>
        <begin position="53"/>
        <end position="80"/>
    </location>
</feature>
<keyword evidence="8 9" id="KW-0472">Membrane</keyword>
<dbReference type="PROSITE" id="PS50893">
    <property type="entry name" value="ABC_TRANSPORTER_2"/>
    <property type="match status" value="1"/>
</dbReference>
<evidence type="ECO:0000256" key="4">
    <source>
        <dbReference type="ARBA" id="ARBA00022692"/>
    </source>
</evidence>
<dbReference type="PANTHER" id="PTHR43394:SF1">
    <property type="entry name" value="ATP-BINDING CASSETTE SUB-FAMILY B MEMBER 10, MITOCHONDRIAL"/>
    <property type="match status" value="1"/>
</dbReference>
<evidence type="ECO:0000256" key="3">
    <source>
        <dbReference type="ARBA" id="ARBA00022475"/>
    </source>
</evidence>
<dbReference type="Gene3D" id="1.20.1560.10">
    <property type="entry name" value="ABC transporter type 1, transmembrane domain"/>
    <property type="match status" value="1"/>
</dbReference>
<evidence type="ECO:0000313" key="13">
    <source>
        <dbReference type="Proteomes" id="UP001229251"/>
    </source>
</evidence>
<keyword evidence="5" id="KW-0547">Nucleotide-binding</keyword>
<evidence type="ECO:0000313" key="12">
    <source>
        <dbReference type="EMBL" id="MDK7187991.1"/>
    </source>
</evidence>
<keyword evidence="7 9" id="KW-1133">Transmembrane helix</keyword>
<evidence type="ECO:0000256" key="2">
    <source>
        <dbReference type="ARBA" id="ARBA00022448"/>
    </source>
</evidence>
<comment type="subcellular location">
    <subcellularLocation>
        <location evidence="1">Cell membrane</location>
        <topology evidence="1">Multi-pass membrane protein</topology>
    </subcellularLocation>
</comment>
<dbReference type="Pfam" id="PF00664">
    <property type="entry name" value="ABC_membrane"/>
    <property type="match status" value="1"/>
</dbReference>
<protein>
    <submittedName>
        <fullName evidence="12">ABC transporter ATP-binding protein</fullName>
    </submittedName>
</protein>
<dbReference type="PROSITE" id="PS00211">
    <property type="entry name" value="ABC_TRANSPORTER_1"/>
    <property type="match status" value="1"/>
</dbReference>
<evidence type="ECO:0000256" key="7">
    <source>
        <dbReference type="ARBA" id="ARBA00022989"/>
    </source>
</evidence>
<evidence type="ECO:0000256" key="6">
    <source>
        <dbReference type="ARBA" id="ARBA00022840"/>
    </source>
</evidence>
<gene>
    <name evidence="12" type="ORF">QP433_08345</name>
</gene>
<organism evidence="12 13">
    <name type="scientific">Facklamia hominis</name>
    <dbReference type="NCBI Taxonomy" id="178214"/>
    <lineage>
        <taxon>Bacteria</taxon>
        <taxon>Bacillati</taxon>
        <taxon>Bacillota</taxon>
        <taxon>Bacilli</taxon>
        <taxon>Lactobacillales</taxon>
        <taxon>Aerococcaceae</taxon>
        <taxon>Facklamia</taxon>
    </lineage>
</organism>
<dbReference type="InterPro" id="IPR003593">
    <property type="entry name" value="AAA+_ATPase"/>
</dbReference>
<dbReference type="Gene3D" id="3.40.50.300">
    <property type="entry name" value="P-loop containing nucleotide triphosphate hydrolases"/>
    <property type="match status" value="1"/>
</dbReference>
<dbReference type="SMART" id="SM00382">
    <property type="entry name" value="AAA"/>
    <property type="match status" value="1"/>
</dbReference>
<dbReference type="AlphaFoldDB" id="A0AAJ1Q7J3"/>
<evidence type="ECO:0000259" key="11">
    <source>
        <dbReference type="PROSITE" id="PS50929"/>
    </source>
</evidence>
<feature type="transmembrane region" description="Helical" evidence="9">
    <location>
        <begin position="158"/>
        <end position="177"/>
    </location>
</feature>